<dbReference type="Gene3D" id="2.60.40.10">
    <property type="entry name" value="Immunoglobulins"/>
    <property type="match status" value="1"/>
</dbReference>
<feature type="compositionally biased region" description="Polar residues" evidence="1">
    <location>
        <begin position="192"/>
        <end position="205"/>
    </location>
</feature>
<dbReference type="InterPro" id="IPR002909">
    <property type="entry name" value="IPT_dom"/>
</dbReference>
<dbReference type="EMBL" id="JBHTCP010000004">
    <property type="protein sequence ID" value="MFC7370597.1"/>
    <property type="molecule type" value="Genomic_DNA"/>
</dbReference>
<evidence type="ECO:0000259" key="2">
    <source>
        <dbReference type="Pfam" id="PF01833"/>
    </source>
</evidence>
<name>A0ABW2NMT9_9BACL</name>
<dbReference type="InterPro" id="IPR036514">
    <property type="entry name" value="SGNH_hydro_sf"/>
</dbReference>
<comment type="caution">
    <text evidence="3">The sequence shown here is derived from an EMBL/GenBank/DDBJ whole genome shotgun (WGS) entry which is preliminary data.</text>
</comment>
<dbReference type="InterPro" id="IPR013783">
    <property type="entry name" value="Ig-like_fold"/>
</dbReference>
<reference evidence="4" key="1">
    <citation type="journal article" date="2019" name="Int. J. Syst. Evol. Microbiol.">
        <title>The Global Catalogue of Microorganisms (GCM) 10K type strain sequencing project: providing services to taxonomists for standard genome sequencing and annotation.</title>
        <authorList>
            <consortium name="The Broad Institute Genomics Platform"/>
            <consortium name="The Broad Institute Genome Sequencing Center for Infectious Disease"/>
            <person name="Wu L."/>
            <person name="Ma J."/>
        </authorList>
    </citation>
    <scope>NUCLEOTIDE SEQUENCE [LARGE SCALE GENOMIC DNA]</scope>
    <source>
        <strain evidence="4">NBRC 106396</strain>
    </source>
</reference>
<organism evidence="3 4">
    <name type="scientific">Fictibacillus iocasae</name>
    <dbReference type="NCBI Taxonomy" id="2715437"/>
    <lineage>
        <taxon>Bacteria</taxon>
        <taxon>Bacillati</taxon>
        <taxon>Bacillota</taxon>
        <taxon>Bacilli</taxon>
        <taxon>Bacillales</taxon>
        <taxon>Fictibacillaceae</taxon>
        <taxon>Fictibacillus</taxon>
    </lineage>
</organism>
<feature type="region of interest" description="Disordered" evidence="1">
    <location>
        <begin position="325"/>
        <end position="383"/>
    </location>
</feature>
<dbReference type="SUPFAM" id="SSF81296">
    <property type="entry name" value="E set domains"/>
    <property type="match status" value="1"/>
</dbReference>
<evidence type="ECO:0000313" key="4">
    <source>
        <dbReference type="Proteomes" id="UP001596549"/>
    </source>
</evidence>
<feature type="region of interest" description="Disordered" evidence="1">
    <location>
        <begin position="174"/>
        <end position="219"/>
    </location>
</feature>
<dbReference type="RefSeq" id="WP_379746186.1">
    <property type="nucleotide sequence ID" value="NZ_JBHTCP010000004.1"/>
</dbReference>
<dbReference type="CDD" id="cd00229">
    <property type="entry name" value="SGNH_hydrolase"/>
    <property type="match status" value="1"/>
</dbReference>
<keyword evidence="4" id="KW-1185">Reference proteome</keyword>
<dbReference type="InterPro" id="IPR014756">
    <property type="entry name" value="Ig_E-set"/>
</dbReference>
<feature type="domain" description="IPT/TIG" evidence="2">
    <location>
        <begin position="410"/>
        <end position="482"/>
    </location>
</feature>
<evidence type="ECO:0000313" key="3">
    <source>
        <dbReference type="EMBL" id="MFC7370597.1"/>
    </source>
</evidence>
<dbReference type="Gene3D" id="3.40.50.1110">
    <property type="entry name" value="SGNH hydrolase"/>
    <property type="match status" value="1"/>
</dbReference>
<accession>A0ABW2NMT9</accession>
<dbReference type="SUPFAM" id="SSF52266">
    <property type="entry name" value="SGNH hydrolase"/>
    <property type="match status" value="1"/>
</dbReference>
<evidence type="ECO:0000256" key="1">
    <source>
        <dbReference type="SAM" id="MobiDB-lite"/>
    </source>
</evidence>
<dbReference type="Pfam" id="PF01833">
    <property type="entry name" value="TIG"/>
    <property type="match status" value="1"/>
</dbReference>
<feature type="compositionally biased region" description="Gly residues" evidence="1">
    <location>
        <begin position="325"/>
        <end position="345"/>
    </location>
</feature>
<dbReference type="Proteomes" id="UP001596549">
    <property type="component" value="Unassembled WGS sequence"/>
</dbReference>
<gene>
    <name evidence="3" type="ORF">ACFQPF_02780</name>
</gene>
<proteinExistence type="predicted"/>
<protein>
    <submittedName>
        <fullName evidence="3">IPT/TIG domain-containing protein</fullName>
    </submittedName>
</protein>
<sequence length="883" mass="92374">MSKTIASILNPVKVETFVQTKTIASFAGSQDRLQLHKAMLEAAGITSLSALGTLNLSGNLIPQAGVTKPGGNVTASTTYFQSAYKIDEGSNSVLKPYGGQATVLSATPVPSTSIRPMAGMSSQINIDTAYWAASEIHLADNTTVILRQPHRYLIIIAEKVTVGKNVTFTWERPAKPVPGQAAKPRTPDAAPMSSTLVGINGSPGQHGNKGGRGSDGHSAPEIEFWTLEMSGRPAFDLNGQDGTIGGLGQEGGNGGTGGIGKPAQLDWAGFCKTGAGAGGHGGAGGNSGIGGDGGNGGNGGRLYMYAPQEVINAYIGGFSGSFEGGRGGMGGQPGNPGAGGEGGAVGASANAKFGTSCGPGPRTAGSRGPNGSYSVPGQKGGDGVKLSEPVCISIIDREDFTIKLLEPAIFKASPSSTAAGEEITLTGKRFAKTDIVHVDDIPVKTLVYSDTSLQFALSSNIKGGTHTIQVKQNDGTFSNKTSLYVMPKVSGISQEGMDKVQPNRVRPGSKVILEGSGFAENVIVRMNGIDMPDVRLLSPSQVECTLVRPNNIQENASGERASLQIILSDGTASNSFDIVLDTFHMVVMGDSVAWGQGLLPQEKFHSLVGSMVHSRMGGIGTYKQVLAHSGAVIGKGISSNLTGWDGEVPTSFPTINHQMDLFEGQPENVDLILLDGGINDVNIRVVLNPFTNEELAPLHRQYFYEDAKALLEDLHAKFKHAKIIVTGYYPLVSEYSDLAAVEVLLVAIGAATGGIAGGVTSGFLTKTHLDIIHQRCMQLANESKFFLQQAVNEVNEQQGGGQPRVYFADPNFGPEHAALTKDPYVFGINLDFAPQDFIAAERLVSCTESGCTGIDFETCIRASMGHPNPKGAQAYADAIYPFL</sequence>